<evidence type="ECO:0000256" key="8">
    <source>
        <dbReference type="PROSITE-ProRule" id="PRU01026"/>
    </source>
</evidence>
<evidence type="ECO:0000313" key="11">
    <source>
        <dbReference type="Proteomes" id="UP000242616"/>
    </source>
</evidence>
<dbReference type="PROSITE" id="PS01131">
    <property type="entry name" value="RRNA_A_DIMETH"/>
    <property type="match status" value="1"/>
</dbReference>
<feature type="binding site" evidence="7 8">
    <location>
        <position position="23"/>
    </location>
    <ligand>
        <name>S-adenosyl-L-methionine</name>
        <dbReference type="ChEBI" id="CHEBI:59789"/>
    </ligand>
</feature>
<keyword evidence="4 7" id="KW-0808">Transferase</keyword>
<evidence type="ECO:0000259" key="9">
    <source>
        <dbReference type="SMART" id="SM00650"/>
    </source>
</evidence>
<feature type="domain" description="Ribosomal RNA adenine methylase transferase N-terminal" evidence="9">
    <location>
        <begin position="28"/>
        <end position="193"/>
    </location>
</feature>
<reference evidence="10 11" key="1">
    <citation type="submission" date="2015-06" db="EMBL/GenBank/DDBJ databases">
        <title>Genome sequencing of Thermotogales isolates from hydrothermal vents.</title>
        <authorList>
            <person name="Haverkamp T.H."/>
            <person name="Kublanov I.V."/>
            <person name="Nesbo C.L."/>
        </authorList>
    </citation>
    <scope>NUCLEOTIDE SEQUENCE [LARGE SCALE GENOMIC DNA]</scope>
    <source>
        <strain evidence="11">ik275mar</strain>
    </source>
</reference>
<feature type="binding site" evidence="7 8">
    <location>
        <position position="69"/>
    </location>
    <ligand>
        <name>S-adenosyl-L-methionine</name>
        <dbReference type="ChEBI" id="CHEBI:59789"/>
    </ligand>
</feature>
<keyword evidence="3 7" id="KW-0489">Methyltransferase</keyword>
<evidence type="ECO:0000256" key="2">
    <source>
        <dbReference type="ARBA" id="ARBA00022552"/>
    </source>
</evidence>
<dbReference type="HAMAP" id="MF_00607">
    <property type="entry name" value="16SrRNA_methyltr_A"/>
    <property type="match status" value="1"/>
</dbReference>
<dbReference type="Proteomes" id="UP000242616">
    <property type="component" value="Unassembled WGS sequence"/>
</dbReference>
<keyword evidence="2 7" id="KW-0698">rRNA processing</keyword>
<accession>A0ABX3IKI6</accession>
<dbReference type="GO" id="GO:0016740">
    <property type="term" value="F:transferase activity"/>
    <property type="evidence" value="ECO:0007669"/>
    <property type="project" value="UniProtKB-KW"/>
</dbReference>
<protein>
    <recommendedName>
        <fullName evidence="7">Ribosomal RNA small subunit methyltransferase A</fullName>
        <ecNumber evidence="7">2.1.1.182</ecNumber>
    </recommendedName>
    <alternativeName>
        <fullName evidence="7">16S rRNA (adenine(1518)-N(6)/adenine(1519)-N(6))-dimethyltransferase</fullName>
    </alternativeName>
    <alternativeName>
        <fullName evidence="7">16S rRNA dimethyladenosine transferase</fullName>
    </alternativeName>
    <alternativeName>
        <fullName evidence="7">16S rRNA dimethylase</fullName>
    </alternativeName>
    <alternativeName>
        <fullName evidence="7">S-adenosylmethionine-6-N', N'-adenosyl(rRNA) dimethyltransferase</fullName>
    </alternativeName>
</protein>
<gene>
    <name evidence="7" type="primary">rsmA</name>
    <name evidence="7" type="synonym">ksgA</name>
    <name evidence="10" type="ORF">XJ44_02280</name>
</gene>
<feature type="binding site" evidence="7 8">
    <location>
        <position position="111"/>
    </location>
    <ligand>
        <name>S-adenosyl-L-methionine</name>
        <dbReference type="ChEBI" id="CHEBI:59789"/>
    </ligand>
</feature>
<comment type="caution">
    <text evidence="10">The sequence shown here is derived from an EMBL/GenBank/DDBJ whole genome shotgun (WGS) entry which is preliminary data.</text>
</comment>
<dbReference type="EC" id="2.1.1.182" evidence="7"/>
<dbReference type="SMART" id="SM00650">
    <property type="entry name" value="rADc"/>
    <property type="match status" value="1"/>
</dbReference>
<dbReference type="InterPro" id="IPR020598">
    <property type="entry name" value="rRNA_Ade_methylase_Trfase_N"/>
</dbReference>
<dbReference type="Gene3D" id="1.10.8.100">
    <property type="entry name" value="Ribosomal RNA adenine dimethylase-like, domain 2"/>
    <property type="match status" value="1"/>
</dbReference>
<dbReference type="InterPro" id="IPR011530">
    <property type="entry name" value="rRNA_adenine_dimethylase"/>
</dbReference>
<organism evidence="10 11">
    <name type="scientific">Thermosipho affectus</name>
    <dbReference type="NCBI Taxonomy" id="660294"/>
    <lineage>
        <taxon>Bacteria</taxon>
        <taxon>Thermotogati</taxon>
        <taxon>Thermotogota</taxon>
        <taxon>Thermotogae</taxon>
        <taxon>Thermotogales</taxon>
        <taxon>Fervidobacteriaceae</taxon>
        <taxon>Thermosipho</taxon>
    </lineage>
</organism>
<keyword evidence="1 7" id="KW-0963">Cytoplasm</keyword>
<dbReference type="PANTHER" id="PTHR11727:SF7">
    <property type="entry name" value="DIMETHYLADENOSINE TRANSFERASE-RELATED"/>
    <property type="match status" value="1"/>
</dbReference>
<dbReference type="NCBIfam" id="TIGR00755">
    <property type="entry name" value="ksgA"/>
    <property type="match status" value="1"/>
</dbReference>
<evidence type="ECO:0000256" key="3">
    <source>
        <dbReference type="ARBA" id="ARBA00022603"/>
    </source>
</evidence>
<comment type="catalytic activity">
    <reaction evidence="7">
        <text>adenosine(1518)/adenosine(1519) in 16S rRNA + 4 S-adenosyl-L-methionine = N(6)-dimethyladenosine(1518)/N(6)-dimethyladenosine(1519) in 16S rRNA + 4 S-adenosyl-L-homocysteine + 4 H(+)</text>
        <dbReference type="Rhea" id="RHEA:19609"/>
        <dbReference type="Rhea" id="RHEA-COMP:10232"/>
        <dbReference type="Rhea" id="RHEA-COMP:10233"/>
        <dbReference type="ChEBI" id="CHEBI:15378"/>
        <dbReference type="ChEBI" id="CHEBI:57856"/>
        <dbReference type="ChEBI" id="CHEBI:59789"/>
        <dbReference type="ChEBI" id="CHEBI:74411"/>
        <dbReference type="ChEBI" id="CHEBI:74493"/>
        <dbReference type="EC" id="2.1.1.182"/>
    </reaction>
</comment>
<keyword evidence="11" id="KW-1185">Reference proteome</keyword>
<evidence type="ECO:0000256" key="4">
    <source>
        <dbReference type="ARBA" id="ARBA00022679"/>
    </source>
</evidence>
<comment type="subcellular location">
    <subcellularLocation>
        <location evidence="7">Cytoplasm</location>
    </subcellularLocation>
</comment>
<dbReference type="EMBL" id="LBFC01000006">
    <property type="protein sequence ID" value="ONN27814.1"/>
    <property type="molecule type" value="Genomic_DNA"/>
</dbReference>
<dbReference type="PROSITE" id="PS51689">
    <property type="entry name" value="SAM_RNA_A_N6_MT"/>
    <property type="match status" value="1"/>
</dbReference>
<dbReference type="PANTHER" id="PTHR11727">
    <property type="entry name" value="DIMETHYLADENOSINE TRANSFERASE"/>
    <property type="match status" value="1"/>
</dbReference>
<sequence>MKVSEYLREYNIKLLKSLGQNFLTNQKIAKEIVEKAEIDEKDVVLEIGPGAGALTEYLVLTGAKIIAVEVDKRLIPILKRFNKFDNIQIVFQDFLKFDLSILPKDFKVVANIPYSITGMILKKILFSRFSRAVLMVQKEVGERLLAPPRSDRSFLSVVVQNFTVAKKLLNVSKGNFIPQPKVDSVVLDLKRKKDFEYDIGEFWNFVSRCFEAKRKTLYNNLRKFTDVGCFSGFDLKRRPQELENEEFLELFERFKGCK</sequence>
<dbReference type="Gene3D" id="3.40.50.150">
    <property type="entry name" value="Vaccinia Virus protein VP39"/>
    <property type="match status" value="1"/>
</dbReference>
<dbReference type="InterPro" id="IPR023165">
    <property type="entry name" value="rRNA_Ade_diMease-like_C"/>
</dbReference>
<feature type="binding site" evidence="7 8">
    <location>
        <position position="93"/>
    </location>
    <ligand>
        <name>S-adenosyl-L-methionine</name>
        <dbReference type="ChEBI" id="CHEBI:59789"/>
    </ligand>
</feature>
<comment type="similarity">
    <text evidence="7">Belongs to the class I-like SAM-binding methyltransferase superfamily. rRNA adenine N(6)-methyltransferase family. RsmA subfamily.</text>
</comment>
<dbReference type="RefSeq" id="WP_077197927.1">
    <property type="nucleotide sequence ID" value="NZ_LBFC01000006.1"/>
</dbReference>
<comment type="function">
    <text evidence="7">Specifically dimethylates two adjacent adenosines (A1518 and A1519) in the loop of a conserved hairpin near the 3'-end of 16S rRNA in the 30S particle. May play a critical role in biogenesis of 30S subunits.</text>
</comment>
<dbReference type="Pfam" id="PF00398">
    <property type="entry name" value="RrnaAD"/>
    <property type="match status" value="1"/>
</dbReference>
<dbReference type="InterPro" id="IPR029063">
    <property type="entry name" value="SAM-dependent_MTases_sf"/>
</dbReference>
<keyword evidence="6 7" id="KW-0694">RNA-binding</keyword>
<dbReference type="InterPro" id="IPR001737">
    <property type="entry name" value="KsgA/Erm"/>
</dbReference>
<dbReference type="InterPro" id="IPR020596">
    <property type="entry name" value="rRNA_Ade_Mease_Trfase_CS"/>
</dbReference>
<evidence type="ECO:0000313" key="10">
    <source>
        <dbReference type="EMBL" id="ONN27814.1"/>
    </source>
</evidence>
<evidence type="ECO:0000256" key="7">
    <source>
        <dbReference type="HAMAP-Rule" id="MF_00607"/>
    </source>
</evidence>
<keyword evidence="5 7" id="KW-0949">S-adenosyl-L-methionine</keyword>
<evidence type="ECO:0000256" key="1">
    <source>
        <dbReference type="ARBA" id="ARBA00022490"/>
    </source>
</evidence>
<feature type="binding site" evidence="7 8">
    <location>
        <position position="48"/>
    </location>
    <ligand>
        <name>S-adenosyl-L-methionine</name>
        <dbReference type="ChEBI" id="CHEBI:59789"/>
    </ligand>
</feature>
<dbReference type="SUPFAM" id="SSF53335">
    <property type="entry name" value="S-adenosyl-L-methionine-dependent methyltransferases"/>
    <property type="match status" value="1"/>
</dbReference>
<feature type="binding site" evidence="7 8">
    <location>
        <position position="21"/>
    </location>
    <ligand>
        <name>S-adenosyl-L-methionine</name>
        <dbReference type="ChEBI" id="CHEBI:59789"/>
    </ligand>
</feature>
<proteinExistence type="inferred from homology"/>
<name>A0ABX3IKI6_9BACT</name>
<evidence type="ECO:0000256" key="5">
    <source>
        <dbReference type="ARBA" id="ARBA00022691"/>
    </source>
</evidence>
<evidence type="ECO:0000256" key="6">
    <source>
        <dbReference type="ARBA" id="ARBA00022884"/>
    </source>
</evidence>
<dbReference type="CDD" id="cd02440">
    <property type="entry name" value="AdoMet_MTases"/>
    <property type="match status" value="1"/>
</dbReference>